<dbReference type="AlphaFoldDB" id="A0A261EXP3"/>
<keyword evidence="1" id="KW-0812">Transmembrane</keyword>
<name>A0A261EXP3_9BIFI</name>
<dbReference type="EMBL" id="MWWR01000007">
    <property type="protein sequence ID" value="OZG51621.1"/>
    <property type="molecule type" value="Genomic_DNA"/>
</dbReference>
<feature type="transmembrane region" description="Helical" evidence="1">
    <location>
        <begin position="215"/>
        <end position="236"/>
    </location>
</feature>
<evidence type="ECO:0000256" key="1">
    <source>
        <dbReference type="SAM" id="Phobius"/>
    </source>
</evidence>
<evidence type="ECO:0008006" key="4">
    <source>
        <dbReference type="Google" id="ProtNLM"/>
    </source>
</evidence>
<feature type="transmembrane region" description="Helical" evidence="1">
    <location>
        <begin position="45"/>
        <end position="64"/>
    </location>
</feature>
<accession>A0A261EXP3</accession>
<keyword evidence="1" id="KW-1133">Transmembrane helix</keyword>
<dbReference type="Proteomes" id="UP000216725">
    <property type="component" value="Unassembled WGS sequence"/>
</dbReference>
<sequence>MIDWIVAMLNALGGGVDDGTVNLLGNTPAEYNETVYQFALNVNDVAVKPVAAVILSIIFTLELAKVSTRIDGDRQLGVKIVAAAMFKIALLLVAAQNAKLFLDAINEITTTIFTGITDAMPAGTSAATNLGDGIRDQIDSHDYMGQAGAMLILVFPFLAAKCAQLAFHVIVLLRFFELYLLTAFNSLPIAFLGTDETKPMAIGYFKKYASTCVKAVTLFIGVWIYRSFMSTFSIASYDGSSIAGWCIGNLGDFLMASVLLLGMIGLSNGAAKALVGE</sequence>
<reference evidence="2 3" key="1">
    <citation type="journal article" date="2017" name="BMC Genomics">
        <title>Comparative genomic and phylogenomic analyses of the Bifidobacteriaceae family.</title>
        <authorList>
            <person name="Lugli G.A."/>
            <person name="Milani C."/>
            <person name="Turroni F."/>
            <person name="Duranti S."/>
            <person name="Mancabelli L."/>
            <person name="Mangifesta M."/>
            <person name="Ferrario C."/>
            <person name="Modesto M."/>
            <person name="Mattarelli P."/>
            <person name="Jiri K."/>
            <person name="van Sinderen D."/>
            <person name="Ventura M."/>
        </authorList>
    </citation>
    <scope>NUCLEOTIDE SEQUENCE [LARGE SCALE GENOMIC DNA]</scope>
    <source>
        <strain evidence="2 3">DSM 24742</strain>
    </source>
</reference>
<dbReference type="RefSeq" id="WP_143516340.1">
    <property type="nucleotide sequence ID" value="NZ_JBKZBO010000003.1"/>
</dbReference>
<organism evidence="2 3">
    <name type="scientific">Pseudoscardovia radai</name>
    <dbReference type="NCBI Taxonomy" id="987066"/>
    <lineage>
        <taxon>Bacteria</taxon>
        <taxon>Bacillati</taxon>
        <taxon>Actinomycetota</taxon>
        <taxon>Actinomycetes</taxon>
        <taxon>Bifidobacteriales</taxon>
        <taxon>Bifidobacteriaceae</taxon>
        <taxon>Pseudoscardovia</taxon>
    </lineage>
</organism>
<feature type="transmembrane region" description="Helical" evidence="1">
    <location>
        <begin position="76"/>
        <end position="95"/>
    </location>
</feature>
<evidence type="ECO:0000313" key="2">
    <source>
        <dbReference type="EMBL" id="OZG51621.1"/>
    </source>
</evidence>
<gene>
    <name evidence="2" type="ORF">PSRA_1018</name>
</gene>
<evidence type="ECO:0000313" key="3">
    <source>
        <dbReference type="Proteomes" id="UP000216725"/>
    </source>
</evidence>
<keyword evidence="3" id="KW-1185">Reference proteome</keyword>
<keyword evidence="1" id="KW-0472">Membrane</keyword>
<dbReference type="Pfam" id="PF19478">
    <property type="entry name" value="TrbL_2"/>
    <property type="match status" value="1"/>
</dbReference>
<protein>
    <recommendedName>
        <fullName evidence="4">TrbL/VirB6 plasmid conjugal transfer protein</fullName>
    </recommendedName>
</protein>
<feature type="transmembrane region" description="Helical" evidence="1">
    <location>
        <begin position="149"/>
        <end position="173"/>
    </location>
</feature>
<dbReference type="GO" id="GO:0030255">
    <property type="term" value="P:protein secretion by the type IV secretion system"/>
    <property type="evidence" value="ECO:0007669"/>
    <property type="project" value="InterPro"/>
</dbReference>
<comment type="caution">
    <text evidence="2">The sequence shown here is derived from an EMBL/GenBank/DDBJ whole genome shotgun (WGS) entry which is preliminary data.</text>
</comment>
<proteinExistence type="predicted"/>
<dbReference type="OrthoDB" id="3260785at2"/>
<feature type="transmembrane region" description="Helical" evidence="1">
    <location>
        <begin position="242"/>
        <end position="264"/>
    </location>
</feature>
<dbReference type="InterPro" id="IPR045798">
    <property type="entry name" value="TrbL_Firmicutes"/>
</dbReference>